<dbReference type="OrthoDB" id="2674606at2759"/>
<name>A0A9P6DJE0_9AGAM</name>
<dbReference type="AlphaFoldDB" id="A0A9P6DJE0"/>
<evidence type="ECO:0000313" key="2">
    <source>
        <dbReference type="Proteomes" id="UP000886523"/>
    </source>
</evidence>
<dbReference type="Proteomes" id="UP000886523">
    <property type="component" value="Unassembled WGS sequence"/>
</dbReference>
<gene>
    <name evidence="1" type="ORF">BS47DRAFT_1401232</name>
</gene>
<evidence type="ECO:0000313" key="1">
    <source>
        <dbReference type="EMBL" id="KAF9504607.1"/>
    </source>
</evidence>
<protein>
    <submittedName>
        <fullName evidence="1">Uncharacterized protein</fullName>
    </submittedName>
</protein>
<sequence length="181" mass="20523">MDPTAMAAQLRTRLVVPKPKHLRSDQVYSQLYYNEKIKGELEEYLSHEPKPKSSEVVARAFIMKRLFNLEEDAIKQKVEDKCECLYQEAYKEWMRIQEEAGSIDAIDNLNAYVTVFMKELATGSGLSCTLLIGGPSLNTQGDISVTHVHHGVTAGENPMDFGTHSRMLFHETLIPAYIDFL</sequence>
<organism evidence="1 2">
    <name type="scientific">Hydnum rufescens UP504</name>
    <dbReference type="NCBI Taxonomy" id="1448309"/>
    <lineage>
        <taxon>Eukaryota</taxon>
        <taxon>Fungi</taxon>
        <taxon>Dikarya</taxon>
        <taxon>Basidiomycota</taxon>
        <taxon>Agaricomycotina</taxon>
        <taxon>Agaricomycetes</taxon>
        <taxon>Cantharellales</taxon>
        <taxon>Hydnaceae</taxon>
        <taxon>Hydnum</taxon>
    </lineage>
</organism>
<reference evidence="1" key="1">
    <citation type="journal article" date="2020" name="Nat. Commun.">
        <title>Large-scale genome sequencing of mycorrhizal fungi provides insights into the early evolution of symbiotic traits.</title>
        <authorList>
            <person name="Miyauchi S."/>
            <person name="Kiss E."/>
            <person name="Kuo A."/>
            <person name="Drula E."/>
            <person name="Kohler A."/>
            <person name="Sanchez-Garcia M."/>
            <person name="Morin E."/>
            <person name="Andreopoulos B."/>
            <person name="Barry K.W."/>
            <person name="Bonito G."/>
            <person name="Buee M."/>
            <person name="Carver A."/>
            <person name="Chen C."/>
            <person name="Cichocki N."/>
            <person name="Clum A."/>
            <person name="Culley D."/>
            <person name="Crous P.W."/>
            <person name="Fauchery L."/>
            <person name="Girlanda M."/>
            <person name="Hayes R.D."/>
            <person name="Keri Z."/>
            <person name="LaButti K."/>
            <person name="Lipzen A."/>
            <person name="Lombard V."/>
            <person name="Magnuson J."/>
            <person name="Maillard F."/>
            <person name="Murat C."/>
            <person name="Nolan M."/>
            <person name="Ohm R.A."/>
            <person name="Pangilinan J."/>
            <person name="Pereira M.F."/>
            <person name="Perotto S."/>
            <person name="Peter M."/>
            <person name="Pfister S."/>
            <person name="Riley R."/>
            <person name="Sitrit Y."/>
            <person name="Stielow J.B."/>
            <person name="Szollosi G."/>
            <person name="Zifcakova L."/>
            <person name="Stursova M."/>
            <person name="Spatafora J.W."/>
            <person name="Tedersoo L."/>
            <person name="Vaario L.M."/>
            <person name="Yamada A."/>
            <person name="Yan M."/>
            <person name="Wang P."/>
            <person name="Xu J."/>
            <person name="Bruns T."/>
            <person name="Baldrian P."/>
            <person name="Vilgalys R."/>
            <person name="Dunand C."/>
            <person name="Henrissat B."/>
            <person name="Grigoriev I.V."/>
            <person name="Hibbett D."/>
            <person name="Nagy L.G."/>
            <person name="Martin F.M."/>
        </authorList>
    </citation>
    <scope>NUCLEOTIDE SEQUENCE</scope>
    <source>
        <strain evidence="1">UP504</strain>
    </source>
</reference>
<comment type="caution">
    <text evidence="1">The sequence shown here is derived from an EMBL/GenBank/DDBJ whole genome shotgun (WGS) entry which is preliminary data.</text>
</comment>
<proteinExistence type="predicted"/>
<dbReference type="EMBL" id="MU129210">
    <property type="protein sequence ID" value="KAF9504607.1"/>
    <property type="molecule type" value="Genomic_DNA"/>
</dbReference>
<keyword evidence="2" id="KW-1185">Reference proteome</keyword>
<accession>A0A9P6DJE0</accession>